<accession>A0AAT9GAN4</accession>
<dbReference type="InterPro" id="IPR023471">
    <property type="entry name" value="CtaG/Cox11_dom_sf"/>
</dbReference>
<dbReference type="Pfam" id="PF04442">
    <property type="entry name" value="CtaG_Cox11"/>
    <property type="match status" value="1"/>
</dbReference>
<keyword evidence="5 10" id="KW-0812">Transmembrane</keyword>
<evidence type="ECO:0000256" key="9">
    <source>
        <dbReference type="ARBA" id="ARBA00023136"/>
    </source>
</evidence>
<dbReference type="FunFam" id="2.60.370.10:FF:000001">
    <property type="entry name" value="COX11 cytochrome c oxidase assembly homolog"/>
    <property type="match status" value="1"/>
</dbReference>
<evidence type="ECO:0000256" key="8">
    <source>
        <dbReference type="ARBA" id="ARBA00023008"/>
    </source>
</evidence>
<reference evidence="11" key="1">
    <citation type="submission" date="2024-01" db="EMBL/GenBank/DDBJ databases">
        <title>Sequencing the genomes of a sandfly, Sergentomyia squamirostris, and its two endosymbionts.</title>
        <authorList>
            <person name="Itokawa K."/>
            <person name="Sanjoba C."/>
        </authorList>
    </citation>
    <scope>NUCLEOTIDE SEQUENCE</scope>
    <source>
        <strain evidence="11">RiSSQ</strain>
    </source>
</reference>
<evidence type="ECO:0000256" key="6">
    <source>
        <dbReference type="ARBA" id="ARBA00022968"/>
    </source>
</evidence>
<keyword evidence="7 10" id="KW-1133">Transmembrane helix</keyword>
<comment type="similarity">
    <text evidence="3 10">Belongs to the COX11/CtaG family.</text>
</comment>
<dbReference type="NCBIfam" id="NF003465">
    <property type="entry name" value="PRK05089.1"/>
    <property type="match status" value="1"/>
</dbReference>
<evidence type="ECO:0000256" key="3">
    <source>
        <dbReference type="ARBA" id="ARBA00009620"/>
    </source>
</evidence>
<organism evidence="11">
    <name type="scientific">Candidatus Tisiphia endosymbiont of Sergentomyia squamirostris</name>
    <dbReference type="NCBI Taxonomy" id="3113639"/>
    <lineage>
        <taxon>Bacteria</taxon>
        <taxon>Pseudomonadati</taxon>
        <taxon>Pseudomonadota</taxon>
        <taxon>Alphaproteobacteria</taxon>
        <taxon>Rickettsiales</taxon>
        <taxon>Rickettsiaceae</taxon>
        <taxon>Rickettsieae</taxon>
        <taxon>Candidatus Tisiphia</taxon>
    </lineage>
</organism>
<keyword evidence="9 10" id="KW-0472">Membrane</keyword>
<dbReference type="HAMAP" id="MF_00155">
    <property type="entry name" value="CtaG"/>
    <property type="match status" value="1"/>
</dbReference>
<dbReference type="AlphaFoldDB" id="A0AAT9GAN4"/>
<dbReference type="GO" id="GO:0005886">
    <property type="term" value="C:plasma membrane"/>
    <property type="evidence" value="ECO:0007669"/>
    <property type="project" value="UniProtKB-SubCell"/>
</dbReference>
<dbReference type="GO" id="GO:0008535">
    <property type="term" value="P:respiratory chain complex IV assembly"/>
    <property type="evidence" value="ECO:0007669"/>
    <property type="project" value="UniProtKB-UniRule"/>
</dbReference>
<evidence type="ECO:0000256" key="7">
    <source>
        <dbReference type="ARBA" id="ARBA00022989"/>
    </source>
</evidence>
<dbReference type="PANTHER" id="PTHR21320:SF3">
    <property type="entry name" value="CYTOCHROME C OXIDASE ASSEMBLY PROTEIN COX11, MITOCHONDRIAL-RELATED"/>
    <property type="match status" value="1"/>
</dbReference>
<evidence type="ECO:0000256" key="2">
    <source>
        <dbReference type="ARBA" id="ARBA00004382"/>
    </source>
</evidence>
<dbReference type="SUPFAM" id="SSF110111">
    <property type="entry name" value="Ctag/Cox11"/>
    <property type="match status" value="1"/>
</dbReference>
<keyword evidence="8 10" id="KW-0186">Copper</keyword>
<comment type="subcellular location">
    <subcellularLocation>
        <location evidence="2 10">Cell inner membrane</location>
        <topology evidence="2 10">Single-pass type II membrane protein</topology>
        <orientation evidence="2 10">Periplasmic side</orientation>
    </subcellularLocation>
</comment>
<sequence length="186" mass="21479">MLQKSNRNFALALVSLVLSMVFLSFASIPIYNLFCKVTGYGGTTTRQELNIYSPKKGTRTITIEFDSNVDSKLPWRFIPKQRRSKVTLGQNTLIFYESENLSNDDIIGTSIYNVTPNKAGKYFVKIHCFCFEEQLLKAGEKMLMPVTFFINSDFEEDKEMNDVDTITLSYSFYKVRTIEKDSMKFK</sequence>
<comment type="function">
    <text evidence="1 10">Exerts its effect at some terminal stage of cytochrome c oxidase synthesis, probably by being involved in the insertion of the copper B into subunit I.</text>
</comment>
<dbReference type="InterPro" id="IPR007533">
    <property type="entry name" value="Cyt_c_oxidase_assmbl_CtaG"/>
</dbReference>
<keyword evidence="10" id="KW-0997">Cell inner membrane</keyword>
<name>A0AAT9GAN4_9RICK</name>
<protein>
    <recommendedName>
        <fullName evidence="4 10">Cytochrome c oxidase assembly protein CtaG</fullName>
    </recommendedName>
</protein>
<proteinExistence type="inferred from homology"/>
<dbReference type="GO" id="GO:0005507">
    <property type="term" value="F:copper ion binding"/>
    <property type="evidence" value="ECO:0007669"/>
    <property type="project" value="InterPro"/>
</dbReference>
<dbReference type="Gene3D" id="2.60.370.10">
    <property type="entry name" value="Ctag/Cox11"/>
    <property type="match status" value="1"/>
</dbReference>
<dbReference type="PANTHER" id="PTHR21320">
    <property type="entry name" value="CYTOCHROME C OXIDASE ASSEMBLY PROTEIN COX11-RELATED"/>
    <property type="match status" value="1"/>
</dbReference>
<dbReference type="EMBL" id="AP029170">
    <property type="protein sequence ID" value="BFD46882.1"/>
    <property type="molecule type" value="Genomic_DNA"/>
</dbReference>
<keyword evidence="10" id="KW-1003">Cell membrane</keyword>
<evidence type="ECO:0000256" key="10">
    <source>
        <dbReference type="HAMAP-Rule" id="MF_00155"/>
    </source>
</evidence>
<dbReference type="PIRSF" id="PIRSF005413">
    <property type="entry name" value="COX11"/>
    <property type="match status" value="1"/>
</dbReference>
<gene>
    <name evidence="10" type="primary">ctaG</name>
    <name evidence="11" type="ORF">DMENIID0002_15280</name>
</gene>
<evidence type="ECO:0000313" key="11">
    <source>
        <dbReference type="EMBL" id="BFD46882.1"/>
    </source>
</evidence>
<feature type="topological domain" description="Cytoplasmic" evidence="10">
    <location>
        <begin position="1"/>
        <end position="6"/>
    </location>
</feature>
<feature type="topological domain" description="Periplasmic" evidence="10">
    <location>
        <begin position="28"/>
        <end position="186"/>
    </location>
</feature>
<evidence type="ECO:0000256" key="4">
    <source>
        <dbReference type="ARBA" id="ARBA00015384"/>
    </source>
</evidence>
<evidence type="ECO:0000256" key="5">
    <source>
        <dbReference type="ARBA" id="ARBA00022692"/>
    </source>
</evidence>
<keyword evidence="6 10" id="KW-0735">Signal-anchor</keyword>
<evidence type="ECO:0000256" key="1">
    <source>
        <dbReference type="ARBA" id="ARBA00004007"/>
    </source>
</evidence>